<dbReference type="AlphaFoldDB" id="A0AAI8VGX7"/>
<dbReference type="EMBL" id="CAUWAG010000007">
    <property type="protein sequence ID" value="CAJ2504692.1"/>
    <property type="molecule type" value="Genomic_DNA"/>
</dbReference>
<reference evidence="2" key="1">
    <citation type="submission" date="2023-10" db="EMBL/GenBank/DDBJ databases">
        <authorList>
            <person name="Hackl T."/>
        </authorList>
    </citation>
    <scope>NUCLEOTIDE SEQUENCE</scope>
</reference>
<feature type="transmembrane region" description="Helical" evidence="1">
    <location>
        <begin position="110"/>
        <end position="134"/>
    </location>
</feature>
<name>A0AAI8VGX7_9PEZI</name>
<sequence>MASEKAKHKQPSEAFVTDVAVFICVLSVHIMCMVAVYLSSSALSCGTGDYGKEVAILIFSGLFMLFTGALMIAAYATEVPRSMPWMAGCLSWVASVIGTWLSAHGWDPTFWFWAMVGFWISVGIELIFGGWYQVCRFIAWLMSKKEEKEVKEVDMV</sequence>
<feature type="transmembrane region" description="Helical" evidence="1">
    <location>
        <begin position="15"/>
        <end position="38"/>
    </location>
</feature>
<organism evidence="2 3">
    <name type="scientific">Anthostomella pinea</name>
    <dbReference type="NCBI Taxonomy" id="933095"/>
    <lineage>
        <taxon>Eukaryota</taxon>
        <taxon>Fungi</taxon>
        <taxon>Dikarya</taxon>
        <taxon>Ascomycota</taxon>
        <taxon>Pezizomycotina</taxon>
        <taxon>Sordariomycetes</taxon>
        <taxon>Xylariomycetidae</taxon>
        <taxon>Xylariales</taxon>
        <taxon>Xylariaceae</taxon>
        <taxon>Anthostomella</taxon>
    </lineage>
</organism>
<evidence type="ECO:0000256" key="1">
    <source>
        <dbReference type="SAM" id="Phobius"/>
    </source>
</evidence>
<evidence type="ECO:0000313" key="2">
    <source>
        <dbReference type="EMBL" id="CAJ2504692.1"/>
    </source>
</evidence>
<evidence type="ECO:0000313" key="3">
    <source>
        <dbReference type="Proteomes" id="UP001295740"/>
    </source>
</evidence>
<feature type="transmembrane region" description="Helical" evidence="1">
    <location>
        <begin position="54"/>
        <end position="76"/>
    </location>
</feature>
<accession>A0AAI8VGX7</accession>
<keyword evidence="3" id="KW-1185">Reference proteome</keyword>
<dbReference type="Proteomes" id="UP001295740">
    <property type="component" value="Unassembled WGS sequence"/>
</dbReference>
<comment type="caution">
    <text evidence="2">The sequence shown here is derived from an EMBL/GenBank/DDBJ whole genome shotgun (WGS) entry which is preliminary data.</text>
</comment>
<keyword evidence="1" id="KW-1133">Transmembrane helix</keyword>
<proteinExistence type="predicted"/>
<feature type="transmembrane region" description="Helical" evidence="1">
    <location>
        <begin position="83"/>
        <end position="104"/>
    </location>
</feature>
<gene>
    <name evidence="2" type="ORF">KHLLAP_LOCUS5160</name>
</gene>
<keyword evidence="1" id="KW-0472">Membrane</keyword>
<keyword evidence="1" id="KW-0812">Transmembrane</keyword>
<protein>
    <submittedName>
        <fullName evidence="2">Uu.00g120860.m01.CDS01</fullName>
    </submittedName>
</protein>